<evidence type="ECO:0000313" key="2">
    <source>
        <dbReference type="Proteomes" id="UP001281761"/>
    </source>
</evidence>
<dbReference type="Proteomes" id="UP001281761">
    <property type="component" value="Unassembled WGS sequence"/>
</dbReference>
<dbReference type="EMBL" id="JARBJD010000160">
    <property type="protein sequence ID" value="KAK2949241.1"/>
    <property type="molecule type" value="Genomic_DNA"/>
</dbReference>
<keyword evidence="2" id="KW-1185">Reference proteome</keyword>
<reference evidence="1 2" key="1">
    <citation type="journal article" date="2022" name="bioRxiv">
        <title>Genomics of Preaxostyla Flagellates Illuminates Evolutionary Transitions and the Path Towards Mitochondrial Loss.</title>
        <authorList>
            <person name="Novak L.V.F."/>
            <person name="Treitli S.C."/>
            <person name="Pyrih J."/>
            <person name="Halakuc P."/>
            <person name="Pipaliya S.V."/>
            <person name="Vacek V."/>
            <person name="Brzon O."/>
            <person name="Soukal P."/>
            <person name="Eme L."/>
            <person name="Dacks J.B."/>
            <person name="Karnkowska A."/>
            <person name="Elias M."/>
            <person name="Hampl V."/>
        </authorList>
    </citation>
    <scope>NUCLEOTIDE SEQUENCE [LARGE SCALE GENOMIC DNA]</scope>
    <source>
        <strain evidence="1">NAU3</strain>
        <tissue evidence="1">Gut</tissue>
    </source>
</reference>
<organism evidence="1 2">
    <name type="scientific">Blattamonas nauphoetae</name>
    <dbReference type="NCBI Taxonomy" id="2049346"/>
    <lineage>
        <taxon>Eukaryota</taxon>
        <taxon>Metamonada</taxon>
        <taxon>Preaxostyla</taxon>
        <taxon>Oxymonadida</taxon>
        <taxon>Blattamonas</taxon>
    </lineage>
</organism>
<name>A0ABQ9XG48_9EUKA</name>
<sequence>MLTSEEYSQFLNWDPNDPITADSVVPPFGSLAIGQYSPNPAAVNTLPFIYDCFSVYQFSNRLTLFSSKLIPRMLSTPHLQDLSVVDDQGILLTIILLLERCIWLASHDAIKYLPATSGTDAESVRNVVLHEVLLPIDPSLVQISRNPHLLSWSYECFATSILLVNIFDVGAFHQPVRDLLCSSHIPMAYQTHLSKVEYERDRIAILGYLSNRISKWKENGAEIWRGGRLVLYILEQEGFRNDLEQTLLHDNWAYHGRCVRMHAFEVLEPLGLNSPSTCYVSLAGCLAHIDVISPAHNCKSRSVPLFSRYTLIFVECGSFCRIGLRYNFIEMREDTPQLVCGVGRTHGDLCSCLVTMTQLGLEDFGWDEGSSWALLVASTFSAAPRSVTTDSADLSVVHPSREEDQLVSSSPIPTPPLLHLRATRCHQHSRNGNGSQRCAVCLDLFCLIFGFYVQHNTNDGGFLGVSSASLMFCDVADHDAISEFGTTRSACGTQRTTPLDEDDPAYVTPFEQSIVEKLRTAEGEERWRLVTQLAVVSSDGHDFAEELKKAENDAQALLVLSVHTIRSTPRVDLHLDSNPAAFNRVVEFAGHLHNLPLVAAAIAHIGDTVETLIVPALARTVFHIEPKQELCELVFNALRLLAARRQKEVEEGMGVGKDEMTSQIVGSCLKVFRMLLSNNSFDPTPFVDFLVTLAMTTDLSQLRSILVVLQEIEDRTRNTTRHFSLSTATAPFRERHQSTVTQQPLPSIVSSILLSARLDPFQMVNYRKSPPPTPSIFGVRRNTDDAITLTQLLPGLNERLITSIAMETPKIVCVILEERRASSSRALKSDDPFEISLAQENRHTRPQQLFIILHALVLPQDPDCVAVSTLIPLAPVLTRILSIVIPSTPERTEFRVLIPSEQFQLLNMILSLVLSLIDTGTPSTLSTTPLSSLLSVLSIALVRLDRIPSSLHLHDRFRNLFDQRENRSNPQLAQIVLALCSEGMEDRSDLALDSFSLKFLDIWKGANTQHHVERSELVPDGFPCDEELVSKASNLFSSINMTLKRNYCADEFLKATAQDSTGSAGVFFSAPRLRDLSVINDQDLMFSLISFLEECVSLSSPDAIHSLSATLRADPQSIRDVVLHEVLIPIEPSLVQICRNRHLLSWNETYHTFSLVSMIFDASGFHQPTLDFVCTSRIPMAFQSLLSKVEKEFPHQTIMYCISSNSIHDWKDDGGETWRRGRILLQTLEGEGFQDHLDQALFQDKSSWDGKLVGANMKTRSLRCNSSMAILDETMANRAWFKICLCVRFPRILSSAHVMSYGESEIVKMEAADCFEKSLRDLDWGAAVWFGWGTPKHAADLLDASIASAFALLIAEHLTEFNP</sequence>
<accession>A0ABQ9XG48</accession>
<protein>
    <submittedName>
        <fullName evidence="1">Uncharacterized protein</fullName>
    </submittedName>
</protein>
<gene>
    <name evidence="1" type="ORF">BLNAU_15844</name>
</gene>
<proteinExistence type="predicted"/>
<evidence type="ECO:0000313" key="1">
    <source>
        <dbReference type="EMBL" id="KAK2949241.1"/>
    </source>
</evidence>
<comment type="caution">
    <text evidence="1">The sequence shown here is derived from an EMBL/GenBank/DDBJ whole genome shotgun (WGS) entry which is preliminary data.</text>
</comment>